<feature type="domain" description="AB hydrolase-1" evidence="1">
    <location>
        <begin position="40"/>
        <end position="288"/>
    </location>
</feature>
<dbReference type="RefSeq" id="WP_122191773.1">
    <property type="nucleotide sequence ID" value="NZ_RFFH01000024.1"/>
</dbReference>
<dbReference type="PANTHER" id="PTHR43798">
    <property type="entry name" value="MONOACYLGLYCEROL LIPASE"/>
    <property type="match status" value="1"/>
</dbReference>
<keyword evidence="3" id="KW-1185">Reference proteome</keyword>
<dbReference type="OrthoDB" id="334507at2"/>
<dbReference type="Gene3D" id="3.40.50.1820">
    <property type="entry name" value="alpha/beta hydrolase"/>
    <property type="match status" value="1"/>
</dbReference>
<gene>
    <name evidence="2" type="ORF">EBN03_31290</name>
</gene>
<dbReference type="InterPro" id="IPR000073">
    <property type="entry name" value="AB_hydrolase_1"/>
</dbReference>
<dbReference type="SUPFAM" id="SSF53474">
    <property type="entry name" value="alpha/beta-Hydrolases"/>
    <property type="match status" value="1"/>
</dbReference>
<dbReference type="InterPro" id="IPR029058">
    <property type="entry name" value="AB_hydrolase_fold"/>
</dbReference>
<dbReference type="Proteomes" id="UP000279275">
    <property type="component" value="Unassembled WGS sequence"/>
</dbReference>
<dbReference type="AlphaFoldDB" id="A0A3M2KVE1"/>
<reference evidence="2 3" key="1">
    <citation type="submission" date="2018-10" db="EMBL/GenBank/DDBJ databases">
        <title>Isolation from cow dung.</title>
        <authorList>
            <person name="Ling L."/>
        </authorList>
    </citation>
    <scope>NUCLEOTIDE SEQUENCE [LARGE SCALE GENOMIC DNA]</scope>
    <source>
        <strain evidence="2 3">NEAU-LL90</strain>
    </source>
</reference>
<dbReference type="GO" id="GO:0016020">
    <property type="term" value="C:membrane"/>
    <property type="evidence" value="ECO:0007669"/>
    <property type="project" value="TreeGrafter"/>
</dbReference>
<keyword evidence="2" id="KW-0378">Hydrolase</keyword>
<dbReference type="PANTHER" id="PTHR43798:SF33">
    <property type="entry name" value="HYDROLASE, PUTATIVE (AFU_ORTHOLOGUE AFUA_2G14860)-RELATED"/>
    <property type="match status" value="1"/>
</dbReference>
<protein>
    <submittedName>
        <fullName evidence="2">Alpha/beta hydrolase</fullName>
    </submittedName>
</protein>
<proteinExistence type="predicted"/>
<organism evidence="2 3">
    <name type="scientific">Nocardia stercoris</name>
    <dbReference type="NCBI Taxonomy" id="2483361"/>
    <lineage>
        <taxon>Bacteria</taxon>
        <taxon>Bacillati</taxon>
        <taxon>Actinomycetota</taxon>
        <taxon>Actinomycetes</taxon>
        <taxon>Mycobacteriales</taxon>
        <taxon>Nocardiaceae</taxon>
        <taxon>Nocardia</taxon>
    </lineage>
</organism>
<dbReference type="Pfam" id="PF00561">
    <property type="entry name" value="Abhydrolase_1"/>
    <property type="match status" value="1"/>
</dbReference>
<comment type="caution">
    <text evidence="2">The sequence shown here is derived from an EMBL/GenBank/DDBJ whole genome shotgun (WGS) entry which is preliminary data.</text>
</comment>
<evidence type="ECO:0000313" key="3">
    <source>
        <dbReference type="Proteomes" id="UP000279275"/>
    </source>
</evidence>
<dbReference type="EMBL" id="RFFH01000024">
    <property type="protein sequence ID" value="RMI28183.1"/>
    <property type="molecule type" value="Genomic_DNA"/>
</dbReference>
<dbReference type="PRINTS" id="PR00412">
    <property type="entry name" value="EPOXHYDRLASE"/>
</dbReference>
<evidence type="ECO:0000259" key="1">
    <source>
        <dbReference type="Pfam" id="PF00561"/>
    </source>
</evidence>
<accession>A0A3M2KVE1</accession>
<dbReference type="InterPro" id="IPR000639">
    <property type="entry name" value="Epox_hydrolase-like"/>
</dbReference>
<dbReference type="InterPro" id="IPR050266">
    <property type="entry name" value="AB_hydrolase_sf"/>
</dbReference>
<name>A0A3M2KVE1_9NOCA</name>
<dbReference type="GO" id="GO:0046464">
    <property type="term" value="P:acylglycerol catabolic process"/>
    <property type="evidence" value="ECO:0007669"/>
    <property type="project" value="TreeGrafter"/>
</dbReference>
<evidence type="ECO:0000313" key="2">
    <source>
        <dbReference type="EMBL" id="RMI28183.1"/>
    </source>
</evidence>
<dbReference type="GO" id="GO:0047372">
    <property type="term" value="F:monoacylglycerol lipase activity"/>
    <property type="evidence" value="ECO:0007669"/>
    <property type="project" value="TreeGrafter"/>
</dbReference>
<sequence>MTLQHDNLSPTLLAWAEQGRVVNPNGMDIFVTEHGPRQAPTLLFIHGFPTSSHDWRHPVALLAADYHCVALDLPGFGLSDKPIAYSYSLFQQADTVEAVAAALDLADVHVISHDMGTSLHTELLARKHRGTLTFTLASSTFLNGSILKTHAQLTEFQKMLETPSRIPEAVQVCAQMLPDYVPGLKQIMTRPDRISDDDAQVMTELMAYRGGNARLPNAYGYVRERYLHQQRWLEALIHESETAPVQLVWAIDDPVAVIAMGRSLAEMAPNACYTEVPDSGHFLPFENPQAVAAAVTAFVPISH</sequence>